<keyword evidence="3" id="KW-1185">Reference proteome</keyword>
<evidence type="ECO:0000259" key="1">
    <source>
        <dbReference type="Pfam" id="PF08241"/>
    </source>
</evidence>
<dbReference type="GO" id="GO:0008168">
    <property type="term" value="F:methyltransferase activity"/>
    <property type="evidence" value="ECO:0007669"/>
    <property type="project" value="UniProtKB-KW"/>
</dbReference>
<accession>A0ABX1QL15</accession>
<dbReference type="Proteomes" id="UP000669605">
    <property type="component" value="Unassembled WGS sequence"/>
</dbReference>
<dbReference type="InterPro" id="IPR013216">
    <property type="entry name" value="Methyltransf_11"/>
</dbReference>
<dbReference type="InterPro" id="IPR029063">
    <property type="entry name" value="SAM-dependent_MTases_sf"/>
</dbReference>
<feature type="domain" description="Methyltransferase type 11" evidence="1">
    <location>
        <begin position="61"/>
        <end position="156"/>
    </location>
</feature>
<name>A0ABX1QL15_9PROT</name>
<dbReference type="GO" id="GO:0032259">
    <property type="term" value="P:methylation"/>
    <property type="evidence" value="ECO:0007669"/>
    <property type="project" value="UniProtKB-KW"/>
</dbReference>
<comment type="caution">
    <text evidence="2">The sequence shown here is derived from an EMBL/GenBank/DDBJ whole genome shotgun (WGS) entry which is preliminary data.</text>
</comment>
<dbReference type="RefSeq" id="WP_385916435.1">
    <property type="nucleotide sequence ID" value="NZ_JBHSGH010000018.1"/>
</dbReference>
<dbReference type="EMBL" id="JAAAUB010000006">
    <property type="protein sequence ID" value="NMH16577.1"/>
    <property type="molecule type" value="Genomic_DNA"/>
</dbReference>
<evidence type="ECO:0000313" key="3">
    <source>
        <dbReference type="Proteomes" id="UP000669605"/>
    </source>
</evidence>
<gene>
    <name evidence="2" type="ORF">GV368_05555</name>
</gene>
<dbReference type="Pfam" id="PF08241">
    <property type="entry name" value="Methyltransf_11"/>
    <property type="match status" value="1"/>
</dbReference>
<keyword evidence="2" id="KW-0489">Methyltransferase</keyword>
<evidence type="ECO:0000313" key="2">
    <source>
        <dbReference type="EMBL" id="NMH16577.1"/>
    </source>
</evidence>
<proteinExistence type="predicted"/>
<dbReference type="Gene3D" id="3.40.50.150">
    <property type="entry name" value="Vaccinia Virus protein VP39"/>
    <property type="match status" value="1"/>
</dbReference>
<protein>
    <submittedName>
        <fullName evidence="2">Methyltransferase domain-containing protein</fullName>
    </submittedName>
</protein>
<organism evidence="2 3">
    <name type="scientific">Tepidiphilus baoligensis</name>
    <dbReference type="NCBI Taxonomy" id="2698687"/>
    <lineage>
        <taxon>Bacteria</taxon>
        <taxon>Pseudomonadati</taxon>
        <taxon>Pseudomonadota</taxon>
        <taxon>Hydrogenophilia</taxon>
        <taxon>Hydrogenophilales</taxon>
        <taxon>Hydrogenophilaceae</taxon>
        <taxon>Tepidiphilus</taxon>
    </lineage>
</organism>
<reference evidence="2 3" key="1">
    <citation type="journal article" date="2020" name="Curr. Microbiol.">
        <title>Tepidiphilus baoligensis sp. nov., a Novel Bacterium of the Family Hydrogenophilaceae Isolated from an Oil Reservoir.</title>
        <authorList>
            <person name="Zhang X."/>
            <person name="Wang G."/>
            <person name="Ma X."/>
            <person name="Yu J."/>
            <person name="You J."/>
            <person name="Xue Y."/>
            <person name="Ma Y."/>
        </authorList>
    </citation>
    <scope>NUCLEOTIDE SEQUENCE [LARGE SCALE GENOMIC DNA]</scope>
    <source>
        <strain evidence="2 3">B18-69</strain>
    </source>
</reference>
<dbReference type="SUPFAM" id="SSF53335">
    <property type="entry name" value="S-adenosyl-L-methionine-dependent methyltransferases"/>
    <property type="match status" value="1"/>
</dbReference>
<sequence length="223" mass="25621">MDRSEWLANIKSEIDFWSRWMETGGLSWPDDFVYRTDPNSEAVGLFRKYLEMVSAYPPRVLDVGAGPLTILGKKINGQSINLTAVDALAEFYDQLPFPAGSPIVRTEKCETECLSEKFPENYFDITHAQNTLDHHYNPIAAILEMIKVTKRSGFIITSHAENEATRENWSGLHQWNFFIENNDLIISNKEKAFSVSSLINRDAEIVEIFLTEQRWVNCVIRKI</sequence>
<keyword evidence="2" id="KW-0808">Transferase</keyword>